<accession>A0A811KG96</accession>
<dbReference type="EMBL" id="CAJFDH010000003">
    <property type="protein sequence ID" value="CAD5214334.1"/>
    <property type="molecule type" value="Genomic_DNA"/>
</dbReference>
<dbReference type="Proteomes" id="UP000783686">
    <property type="component" value="Unassembled WGS sequence"/>
</dbReference>
<dbReference type="Gene3D" id="3.30.710.10">
    <property type="entry name" value="Potassium Channel Kv1.1, Chain A"/>
    <property type="match status" value="1"/>
</dbReference>
<dbReference type="InterPro" id="IPR011333">
    <property type="entry name" value="SKP1/BTB/POZ_sf"/>
</dbReference>
<dbReference type="Pfam" id="PF00651">
    <property type="entry name" value="BTB"/>
    <property type="match status" value="1"/>
</dbReference>
<keyword evidence="4" id="KW-1185">Reference proteome</keyword>
<dbReference type="InterPro" id="IPR000210">
    <property type="entry name" value="BTB/POZ_dom"/>
</dbReference>
<dbReference type="PANTHER" id="PTHR24413">
    <property type="entry name" value="SPECKLE-TYPE POZ PROTEIN"/>
    <property type="match status" value="1"/>
</dbReference>
<dbReference type="PROSITE" id="PS50097">
    <property type="entry name" value="BTB"/>
    <property type="match status" value="1"/>
</dbReference>
<dbReference type="Proteomes" id="UP000614601">
    <property type="component" value="Unassembled WGS sequence"/>
</dbReference>
<feature type="domain" description="BTB" evidence="2">
    <location>
        <begin position="43"/>
        <end position="101"/>
    </location>
</feature>
<feature type="coiled-coil region" evidence="1">
    <location>
        <begin position="4"/>
        <end position="31"/>
    </location>
</feature>
<comment type="caution">
    <text evidence="3">The sequence shown here is derived from an EMBL/GenBank/DDBJ whole genome shotgun (WGS) entry which is preliminary data.</text>
</comment>
<dbReference type="AlphaFoldDB" id="A0A811KG96"/>
<dbReference type="SUPFAM" id="SSF54695">
    <property type="entry name" value="POZ domain"/>
    <property type="match status" value="1"/>
</dbReference>
<dbReference type="SMART" id="SM00225">
    <property type="entry name" value="BTB"/>
    <property type="match status" value="1"/>
</dbReference>
<organism evidence="3 4">
    <name type="scientific">Bursaphelenchus okinawaensis</name>
    <dbReference type="NCBI Taxonomy" id="465554"/>
    <lineage>
        <taxon>Eukaryota</taxon>
        <taxon>Metazoa</taxon>
        <taxon>Ecdysozoa</taxon>
        <taxon>Nematoda</taxon>
        <taxon>Chromadorea</taxon>
        <taxon>Rhabditida</taxon>
        <taxon>Tylenchina</taxon>
        <taxon>Tylenchomorpha</taxon>
        <taxon>Aphelenchoidea</taxon>
        <taxon>Aphelenchoididae</taxon>
        <taxon>Bursaphelenchus</taxon>
    </lineage>
</organism>
<evidence type="ECO:0000313" key="3">
    <source>
        <dbReference type="EMBL" id="CAD5214334.1"/>
    </source>
</evidence>
<reference evidence="3" key="1">
    <citation type="submission" date="2020-09" db="EMBL/GenBank/DDBJ databases">
        <authorList>
            <person name="Kikuchi T."/>
        </authorList>
    </citation>
    <scope>NUCLEOTIDE SEQUENCE</scope>
    <source>
        <strain evidence="3">SH1</strain>
    </source>
</reference>
<evidence type="ECO:0000259" key="2">
    <source>
        <dbReference type="PROSITE" id="PS50097"/>
    </source>
</evidence>
<dbReference type="OrthoDB" id="5877862at2759"/>
<evidence type="ECO:0000256" key="1">
    <source>
        <dbReference type="SAM" id="Coils"/>
    </source>
</evidence>
<dbReference type="EMBL" id="CAJFCW020000003">
    <property type="protein sequence ID" value="CAG9102558.1"/>
    <property type="molecule type" value="Genomic_DNA"/>
</dbReference>
<sequence>MDFTKELKSSHRRVEDRIRELKALTKDMRKACDDDIFNNECYGDFKITTSNETFYVSKFALAQNSPVLKAMFKHQMKEVKNGEMVLHDDSEAVKAMLMYVHHHKTIDDFQLAMEVIQLAHRCEIRLLTLQCELCLLNNIRGEDAEECQALARR</sequence>
<dbReference type="CDD" id="cd18186">
    <property type="entry name" value="BTB_POZ_ZBTB_KLHL-like"/>
    <property type="match status" value="1"/>
</dbReference>
<name>A0A811KG96_9BILA</name>
<gene>
    <name evidence="3" type="ORF">BOKJ2_LOCUS5541</name>
</gene>
<evidence type="ECO:0000313" key="4">
    <source>
        <dbReference type="Proteomes" id="UP000614601"/>
    </source>
</evidence>
<proteinExistence type="predicted"/>
<keyword evidence="1" id="KW-0175">Coiled coil</keyword>
<protein>
    <recommendedName>
        <fullName evidence="2">BTB domain-containing protein</fullName>
    </recommendedName>
</protein>